<keyword evidence="2" id="KW-0472">Membrane</keyword>
<gene>
    <name evidence="3" type="ORF">FCC1311_037172</name>
</gene>
<feature type="compositionally biased region" description="Basic and acidic residues" evidence="1">
    <location>
        <begin position="616"/>
        <end position="626"/>
    </location>
</feature>
<comment type="caution">
    <text evidence="3">The sequence shown here is derived from an EMBL/GenBank/DDBJ whole genome shotgun (WGS) entry which is preliminary data.</text>
</comment>
<proteinExistence type="predicted"/>
<dbReference type="Proteomes" id="UP000241890">
    <property type="component" value="Unassembled WGS sequence"/>
</dbReference>
<evidence type="ECO:0000256" key="2">
    <source>
        <dbReference type="SAM" id="Phobius"/>
    </source>
</evidence>
<accession>A0A2R5GHZ3</accession>
<feature type="transmembrane region" description="Helical" evidence="2">
    <location>
        <begin position="222"/>
        <end position="240"/>
    </location>
</feature>
<feature type="transmembrane region" description="Helical" evidence="2">
    <location>
        <begin position="140"/>
        <end position="163"/>
    </location>
</feature>
<dbReference type="InParanoid" id="A0A2R5GHZ3"/>
<dbReference type="AlphaFoldDB" id="A0A2R5GHZ3"/>
<feature type="transmembrane region" description="Helical" evidence="2">
    <location>
        <begin position="51"/>
        <end position="72"/>
    </location>
</feature>
<feature type="transmembrane region" description="Helical" evidence="2">
    <location>
        <begin position="284"/>
        <end position="305"/>
    </location>
</feature>
<evidence type="ECO:0000313" key="4">
    <source>
        <dbReference type="Proteomes" id="UP000241890"/>
    </source>
</evidence>
<feature type="transmembrane region" description="Helical" evidence="2">
    <location>
        <begin position="184"/>
        <end position="202"/>
    </location>
</feature>
<sequence length="760" mass="84919">MNAWMELCAEKGHGTWNSTSNRCECDEWWSGKTDMLNFDGYACLTYEPVNMAIWCLPLIAITILQVRIVKAFRTQISAFWKMRARQAKRGMKLRWWQHKPLRLVLIAQISPILIFFAVPFKVALHENRVVGYDVHMSVAFFLAAGIQFVGNVMAEEVALGALLQGFAGSNGKEVERIQRRMFRTAYFAIFIYCCLSFPTYFTGAIEGKPYRFPYDSEMRYMLIIRNFGVVSYLLWMALLAKQTTSQTARLLAFHTSTATSEKTREVNEILNHLRGSAKAKMKTAVMAALIYGTFSIKPLWPYQGIPMAFLLFKVASSRAHYICDFMVWSAVLLACVYLQVQIIRAGLVQLAKFSQRRRFQAKRGQTLKLYRQPFVLLGIIAELSPLCMGIVAWKKVTRAEDRTIGYDVLVSVFFAIATVSGFIGNFLAEMVTFEALAKGIKTNSAHEMSIVRRKLSHAAFAGIFVYIATLAGSIVPGCLIDEGEIGDPRESVQRWLLIGRNMGTIAYMLLTMRSAQQAYARAQEFNESLLITSVLAQNESNKALQRFVENLEALSREKVKTGKTALVVYTVFSLPWMWPYQSVAAGLVTVKVFTSRLHFVHQYLGAVKAAKTKAKNANEPHDRDFNRSTVCSQSKVSPSEDQLDDCVQRDEGEHQGQVAHERESKLSSPDVLLSGKVLPSSMLNSQGTLIRALLNENCVQSDADLVKDGAMDVSTKDSKDKLSSASARCSLAGIDSADSNGNDVQGEADTTKSVEPKLSL</sequence>
<reference evidence="3 4" key="1">
    <citation type="submission" date="2017-12" db="EMBL/GenBank/DDBJ databases">
        <title>Sequencing, de novo assembly and annotation of complete genome of a new Thraustochytrid species, strain FCC1311.</title>
        <authorList>
            <person name="Sedici K."/>
            <person name="Godart F."/>
            <person name="Aiese Cigliano R."/>
            <person name="Sanseverino W."/>
            <person name="Barakat M."/>
            <person name="Ortet P."/>
            <person name="Marechal E."/>
            <person name="Cagnac O."/>
            <person name="Amato A."/>
        </authorList>
    </citation>
    <scope>NUCLEOTIDE SEQUENCE [LARGE SCALE GENOMIC DNA]</scope>
</reference>
<feature type="compositionally biased region" description="Polar residues" evidence="1">
    <location>
        <begin position="627"/>
        <end position="640"/>
    </location>
</feature>
<feature type="compositionally biased region" description="Basic and acidic residues" evidence="1">
    <location>
        <begin position="749"/>
        <end position="760"/>
    </location>
</feature>
<keyword evidence="2" id="KW-1133">Transmembrane helix</keyword>
<feature type="transmembrane region" description="Helical" evidence="2">
    <location>
        <begin position="413"/>
        <end position="437"/>
    </location>
</feature>
<evidence type="ECO:0000313" key="3">
    <source>
        <dbReference type="EMBL" id="GBG27494.1"/>
    </source>
</evidence>
<feature type="region of interest" description="Disordered" evidence="1">
    <location>
        <begin position="614"/>
        <end position="644"/>
    </location>
</feature>
<feature type="region of interest" description="Disordered" evidence="1">
    <location>
        <begin position="732"/>
        <end position="760"/>
    </location>
</feature>
<feature type="transmembrane region" description="Helical" evidence="2">
    <location>
        <begin position="458"/>
        <end position="480"/>
    </location>
</feature>
<feature type="transmembrane region" description="Helical" evidence="2">
    <location>
        <begin position="374"/>
        <end position="393"/>
    </location>
</feature>
<keyword evidence="4" id="KW-1185">Reference proteome</keyword>
<feature type="transmembrane region" description="Helical" evidence="2">
    <location>
        <begin position="325"/>
        <end position="353"/>
    </location>
</feature>
<dbReference type="EMBL" id="BEYU01000031">
    <property type="protein sequence ID" value="GBG27494.1"/>
    <property type="molecule type" value="Genomic_DNA"/>
</dbReference>
<protein>
    <submittedName>
        <fullName evidence="3">Uncharacterized protein</fullName>
    </submittedName>
</protein>
<feature type="transmembrane region" description="Helical" evidence="2">
    <location>
        <begin position="101"/>
        <end position="120"/>
    </location>
</feature>
<keyword evidence="2" id="KW-0812">Transmembrane</keyword>
<organism evidence="3 4">
    <name type="scientific">Hondaea fermentalgiana</name>
    <dbReference type="NCBI Taxonomy" id="2315210"/>
    <lineage>
        <taxon>Eukaryota</taxon>
        <taxon>Sar</taxon>
        <taxon>Stramenopiles</taxon>
        <taxon>Bigyra</taxon>
        <taxon>Labyrinthulomycetes</taxon>
        <taxon>Thraustochytrida</taxon>
        <taxon>Thraustochytriidae</taxon>
        <taxon>Hondaea</taxon>
    </lineage>
</organism>
<name>A0A2R5GHZ3_9STRA</name>
<evidence type="ECO:0000256" key="1">
    <source>
        <dbReference type="SAM" id="MobiDB-lite"/>
    </source>
</evidence>